<dbReference type="GO" id="GO:0036064">
    <property type="term" value="C:ciliary basal body"/>
    <property type="evidence" value="ECO:0007669"/>
    <property type="project" value="Ensembl"/>
</dbReference>
<dbReference type="GO" id="GO:0001843">
    <property type="term" value="P:neural tube closure"/>
    <property type="evidence" value="ECO:0007669"/>
    <property type="project" value="Ensembl"/>
</dbReference>
<dbReference type="GO" id="GO:0048702">
    <property type="term" value="P:embryonic neurocranium morphogenesis"/>
    <property type="evidence" value="ECO:0007669"/>
    <property type="project" value="Ensembl"/>
</dbReference>
<dbReference type="GO" id="GO:0001664">
    <property type="term" value="F:G protein-coupled receptor binding"/>
    <property type="evidence" value="ECO:0007669"/>
    <property type="project" value="Ensembl"/>
</dbReference>
<dbReference type="GO" id="GO:0042733">
    <property type="term" value="P:embryonic digit morphogenesis"/>
    <property type="evidence" value="ECO:0007669"/>
    <property type="project" value="Ensembl"/>
</dbReference>
<dbReference type="PRINTS" id="PR01573">
    <property type="entry name" value="SUPERTUBBY"/>
</dbReference>
<dbReference type="GO" id="GO:0005886">
    <property type="term" value="C:plasma membrane"/>
    <property type="evidence" value="ECO:0007669"/>
    <property type="project" value="Ensembl"/>
</dbReference>
<dbReference type="Pfam" id="PF01167">
    <property type="entry name" value="Tub"/>
    <property type="match status" value="1"/>
</dbReference>
<feature type="compositionally biased region" description="Low complexity" evidence="6">
    <location>
        <begin position="163"/>
        <end position="175"/>
    </location>
</feature>
<evidence type="ECO:0000259" key="8">
    <source>
        <dbReference type="Pfam" id="PF16322"/>
    </source>
</evidence>
<dbReference type="GO" id="GO:0008277">
    <property type="term" value="P:regulation of G protein-coupled receptor signaling pathway"/>
    <property type="evidence" value="ECO:0007669"/>
    <property type="project" value="Ensembl"/>
</dbReference>
<keyword evidence="10" id="KW-1185">Reference proteome</keyword>
<dbReference type="GO" id="GO:0120160">
    <property type="term" value="F:intraciliary transport particle A binding"/>
    <property type="evidence" value="ECO:0007669"/>
    <property type="project" value="Ensembl"/>
</dbReference>
<evidence type="ECO:0000313" key="10">
    <source>
        <dbReference type="Proteomes" id="UP000002277"/>
    </source>
</evidence>
<dbReference type="GO" id="GO:0061512">
    <property type="term" value="P:protein localization to cilium"/>
    <property type="evidence" value="ECO:0007669"/>
    <property type="project" value="Ensembl"/>
</dbReference>
<reference evidence="9" key="3">
    <citation type="submission" date="2025-09" db="UniProtKB">
        <authorList>
            <consortium name="Ensembl"/>
        </authorList>
    </citation>
    <scope>IDENTIFICATION</scope>
</reference>
<dbReference type="FunCoup" id="A0A2I3RTK4">
    <property type="interactions" value="744"/>
</dbReference>
<dbReference type="GO" id="GO:0097546">
    <property type="term" value="C:ciliary base"/>
    <property type="evidence" value="ECO:0007669"/>
    <property type="project" value="Ensembl"/>
</dbReference>
<dbReference type="GO" id="GO:0005930">
    <property type="term" value="C:axoneme"/>
    <property type="evidence" value="ECO:0007669"/>
    <property type="project" value="Ensembl"/>
</dbReference>
<dbReference type="PANTHER" id="PTHR16517:SF138">
    <property type="entry name" value="TUBBY-RELATED PROTEIN 3"/>
    <property type="match status" value="1"/>
</dbReference>
<feature type="region of interest" description="Disordered" evidence="6">
    <location>
        <begin position="98"/>
        <end position="177"/>
    </location>
</feature>
<feature type="domain" description="Tubby N-terminal" evidence="8">
    <location>
        <begin position="31"/>
        <end position="86"/>
    </location>
</feature>
<dbReference type="InterPro" id="IPR018066">
    <property type="entry name" value="Tubby_C_CS"/>
</dbReference>
<gene>
    <name evidence="9 11" type="primary">TULP3</name>
</gene>
<reference evidence="9 10" key="1">
    <citation type="journal article" date="2005" name="Nature">
        <title>Initial sequence of the chimpanzee genome and comparison with the human genome.</title>
        <authorList>
            <consortium name="Chimpanzee sequencing and analysis consortium"/>
        </authorList>
    </citation>
    <scope>NUCLEOTIDE SEQUENCE [LARGE SCALE GENOMIC DNA]</scope>
</reference>
<keyword evidence="5" id="KW-0964">Secreted</keyword>
<dbReference type="EMBL" id="AACZ04028129">
    <property type="status" value="NOT_ANNOTATED_CDS"/>
    <property type="molecule type" value="Genomic_DNA"/>
</dbReference>
<dbReference type="GeneTree" id="ENSGT00940000158155"/>
<evidence type="ECO:0000256" key="4">
    <source>
        <dbReference type="ARBA" id="ARBA00022490"/>
    </source>
</evidence>
<protein>
    <submittedName>
        <fullName evidence="9">TUB like protein 3</fullName>
    </submittedName>
</protein>
<dbReference type="FunFam" id="3.20.90.10:FF:000001">
    <property type="entry name" value="Tubby-like protein"/>
    <property type="match status" value="1"/>
</dbReference>
<dbReference type="GO" id="GO:0045879">
    <property type="term" value="P:negative regulation of smoothened signaling pathway"/>
    <property type="evidence" value="ECO:0007669"/>
    <property type="project" value="Ensembl"/>
</dbReference>
<dbReference type="GO" id="GO:0097731">
    <property type="term" value="C:9+0 non-motile cilium"/>
    <property type="evidence" value="ECO:0007669"/>
    <property type="project" value="Ensembl"/>
</dbReference>
<dbReference type="GO" id="GO:0007420">
    <property type="term" value="P:brain development"/>
    <property type="evidence" value="ECO:0007669"/>
    <property type="project" value="Ensembl"/>
</dbReference>
<organism evidence="9 10">
    <name type="scientific">Pan troglodytes</name>
    <name type="common">Chimpanzee</name>
    <dbReference type="NCBI Taxonomy" id="9598"/>
    <lineage>
        <taxon>Eukaryota</taxon>
        <taxon>Metazoa</taxon>
        <taxon>Chordata</taxon>
        <taxon>Craniata</taxon>
        <taxon>Vertebrata</taxon>
        <taxon>Euteleostomi</taxon>
        <taxon>Mammalia</taxon>
        <taxon>Eutheria</taxon>
        <taxon>Euarchontoglires</taxon>
        <taxon>Primates</taxon>
        <taxon>Haplorrhini</taxon>
        <taxon>Catarrhini</taxon>
        <taxon>Hominidae</taxon>
        <taxon>Pan</taxon>
    </lineage>
</organism>
<sequence length="501" mass="56617">MEASRCRLSPSGDSVFHEEMMKMRQAKLDYQRLLLEKRQRKKRLEPFMVQPNPEARLRRAKPRASDEQTPLVNCHTPHSNVILHGIDGPAAVLKPDEVHAPSVSSPVVEEDAENTVDTASKPGLQERLQKHDISESVNFDEETDGISQSACLERPNSASSQNSTDTGTSGSATAAQPADNLLGDIDDLEDFVYSPAPQGVTVRCRIIRDKRGMDRGLFPTYYMYLEKEENQKIFLLAARKRKKSKTANYLISIDPVDLSREGESYVGKLRSNLMGTKFTVYDRGICPMKGRGLVGAAHTRQELAAISYETNVLGFKGPRKMSVIIPGMTLNHKQIPYQPRNNHDSLLSRWQNRTMENLVELHNKAPVWNSDTQSYVLNFRGRVTQASVKNFQIVHKNDPDYIVMQFGRVADDVFTLDYNYPLCAVQAFGIGLSSFDKRIQTLRMQELCELHHQHHSAASLVHRTVCQRWVGHPWRLLPQTSLLWTDLSPPPVVPAPHQISM</sequence>
<dbReference type="VGNC" id="VGNC:13488">
    <property type="gene designation" value="TULP3"/>
</dbReference>
<dbReference type="GO" id="GO:0060434">
    <property type="term" value="P:bronchus morphogenesis"/>
    <property type="evidence" value="ECO:0007669"/>
    <property type="project" value="Ensembl"/>
</dbReference>
<evidence type="ECO:0000256" key="6">
    <source>
        <dbReference type="SAM" id="MobiDB-lite"/>
    </source>
</evidence>
<dbReference type="GO" id="GO:0005654">
    <property type="term" value="C:nucleoplasm"/>
    <property type="evidence" value="ECO:0007669"/>
    <property type="project" value="Ensembl"/>
</dbReference>
<evidence type="ECO:0000256" key="1">
    <source>
        <dbReference type="ARBA" id="ARBA00004496"/>
    </source>
</evidence>
<comment type="subcellular location">
    <subcellularLocation>
        <location evidence="1">Cytoplasm</location>
    </subcellularLocation>
    <subcellularLocation>
        <location evidence="2">Secreted</location>
    </subcellularLocation>
</comment>
<dbReference type="Ensembl" id="ENSPTRT00000082500.1">
    <property type="protein sequence ID" value="ENSPTRP00000067647.1"/>
    <property type="gene ID" value="ENSPTRG00000004536.6"/>
</dbReference>
<dbReference type="Pfam" id="PF16322">
    <property type="entry name" value="Tub_N"/>
    <property type="match status" value="1"/>
</dbReference>
<name>A0A2I3RTK4_PANTR</name>
<feature type="domain" description="Tubby C-terminal" evidence="7">
    <location>
        <begin position="193"/>
        <end position="436"/>
    </location>
</feature>
<evidence type="ECO:0000256" key="5">
    <source>
        <dbReference type="ARBA" id="ARBA00022525"/>
    </source>
</evidence>
<evidence type="ECO:0000259" key="7">
    <source>
        <dbReference type="Pfam" id="PF01167"/>
    </source>
</evidence>
<dbReference type="PANTHER" id="PTHR16517">
    <property type="entry name" value="TUBBY-RELATED"/>
    <property type="match status" value="1"/>
</dbReference>
<comment type="similarity">
    <text evidence="3">Belongs to the TUB family.</text>
</comment>
<evidence type="ECO:0000313" key="11">
    <source>
        <dbReference type="VGNC" id="VGNC:13488"/>
    </source>
</evidence>
<dbReference type="InParanoid" id="A0A2I3RTK4"/>
<dbReference type="GO" id="GO:0021513">
    <property type="term" value="P:spinal cord dorsal/ventral patterning"/>
    <property type="evidence" value="ECO:0007669"/>
    <property type="project" value="Ensembl"/>
</dbReference>
<dbReference type="GO" id="GO:0035091">
    <property type="term" value="F:phosphatidylinositol binding"/>
    <property type="evidence" value="ECO:0007669"/>
    <property type="project" value="Ensembl"/>
</dbReference>
<dbReference type="InterPro" id="IPR025659">
    <property type="entry name" value="Tubby-like_C"/>
</dbReference>
<dbReference type="GO" id="GO:0005730">
    <property type="term" value="C:nucleolus"/>
    <property type="evidence" value="ECO:0007669"/>
    <property type="project" value="Ensembl"/>
</dbReference>
<dbReference type="GO" id="GO:0031076">
    <property type="term" value="P:embryonic camera-type eye development"/>
    <property type="evidence" value="ECO:0007669"/>
    <property type="project" value="Ensembl"/>
</dbReference>
<dbReference type="GO" id="GO:0060348">
    <property type="term" value="P:bone development"/>
    <property type="evidence" value="ECO:0007669"/>
    <property type="project" value="Ensembl"/>
</dbReference>
<accession>A0A2I3RTK4</accession>
<evidence type="ECO:0000256" key="2">
    <source>
        <dbReference type="ARBA" id="ARBA00004613"/>
    </source>
</evidence>
<dbReference type="GO" id="GO:0005576">
    <property type="term" value="C:extracellular region"/>
    <property type="evidence" value="ECO:0007669"/>
    <property type="project" value="UniProtKB-SubCell"/>
</dbReference>
<dbReference type="GO" id="GO:0061548">
    <property type="term" value="P:ganglion development"/>
    <property type="evidence" value="ECO:0007669"/>
    <property type="project" value="Ensembl"/>
</dbReference>
<dbReference type="GO" id="GO:0009952">
    <property type="term" value="P:anterior/posterior pattern specification"/>
    <property type="evidence" value="ECO:0007669"/>
    <property type="project" value="Ensembl"/>
</dbReference>
<proteinExistence type="inferred from homology"/>
<dbReference type="GO" id="GO:0019899">
    <property type="term" value="F:enzyme binding"/>
    <property type="evidence" value="ECO:0007669"/>
    <property type="project" value="Ensembl"/>
</dbReference>
<dbReference type="Bgee" id="ENSPTRG00000004536">
    <property type="expression patterns" value="Expressed in fibroblast and 20 other cell types or tissues"/>
</dbReference>
<dbReference type="InterPro" id="IPR005398">
    <property type="entry name" value="Tubby_N"/>
</dbReference>
<evidence type="ECO:0000256" key="3">
    <source>
        <dbReference type="ARBA" id="ARBA00007129"/>
    </source>
</evidence>
<reference evidence="9" key="2">
    <citation type="submission" date="2025-08" db="UniProtKB">
        <authorList>
            <consortium name="Ensembl"/>
        </authorList>
    </citation>
    <scope>IDENTIFICATION</scope>
</reference>
<dbReference type="GO" id="GO:0021953">
    <property type="term" value="P:central nervous system neuron differentiation"/>
    <property type="evidence" value="ECO:0007669"/>
    <property type="project" value="Ensembl"/>
</dbReference>
<dbReference type="SUPFAM" id="SSF54518">
    <property type="entry name" value="Tubby C-terminal domain-like"/>
    <property type="match status" value="1"/>
</dbReference>
<evidence type="ECO:0000313" key="9">
    <source>
        <dbReference type="Ensembl" id="ENSPTRP00000067647.1"/>
    </source>
</evidence>
<dbReference type="InterPro" id="IPR000007">
    <property type="entry name" value="Tubby_C"/>
</dbReference>
<dbReference type="PRINTS" id="PR01574">
    <property type="entry name" value="TUBBYPROTEIN"/>
</dbReference>
<dbReference type="AlphaFoldDB" id="A0A2I3RTK4"/>
<dbReference type="GO" id="GO:0060831">
    <property type="term" value="P:smoothened signaling pathway involved in dorsal/ventral neural tube patterning"/>
    <property type="evidence" value="ECO:0007669"/>
    <property type="project" value="Ensembl"/>
</dbReference>
<dbReference type="Gene3D" id="3.20.90.10">
    <property type="entry name" value="Tubby Protein, Chain A"/>
    <property type="match status" value="1"/>
</dbReference>
<dbReference type="Proteomes" id="UP000002277">
    <property type="component" value="Chromosome 12"/>
</dbReference>
<feature type="compositionally biased region" description="Polar residues" evidence="6">
    <location>
        <begin position="145"/>
        <end position="162"/>
    </location>
</feature>
<keyword evidence="4" id="KW-0963">Cytoplasm</keyword>
<dbReference type="PROSITE" id="PS01200">
    <property type="entry name" value="TUB_1"/>
    <property type="match status" value="1"/>
</dbReference>